<gene>
    <name evidence="2" type="ORF">FGADI_8492</name>
</gene>
<organism evidence="2 3">
    <name type="scientific">Fusarium gaditjirri</name>
    <dbReference type="NCBI Taxonomy" id="282569"/>
    <lineage>
        <taxon>Eukaryota</taxon>
        <taxon>Fungi</taxon>
        <taxon>Dikarya</taxon>
        <taxon>Ascomycota</taxon>
        <taxon>Pezizomycotina</taxon>
        <taxon>Sordariomycetes</taxon>
        <taxon>Hypocreomycetidae</taxon>
        <taxon>Hypocreales</taxon>
        <taxon>Nectriaceae</taxon>
        <taxon>Fusarium</taxon>
        <taxon>Fusarium nisikadoi species complex</taxon>
    </lineage>
</organism>
<dbReference type="Proteomes" id="UP000604273">
    <property type="component" value="Unassembled WGS sequence"/>
</dbReference>
<evidence type="ECO:0000313" key="3">
    <source>
        <dbReference type="Proteomes" id="UP000604273"/>
    </source>
</evidence>
<dbReference type="OrthoDB" id="3163292at2759"/>
<comment type="caution">
    <text evidence="2">The sequence shown here is derived from an EMBL/GenBank/DDBJ whole genome shotgun (WGS) entry which is preliminary data.</text>
</comment>
<reference evidence="2" key="2">
    <citation type="submission" date="2020-05" db="EMBL/GenBank/DDBJ databases">
        <authorList>
            <person name="Kim H.-S."/>
            <person name="Proctor R.H."/>
            <person name="Brown D.W."/>
        </authorList>
    </citation>
    <scope>NUCLEOTIDE SEQUENCE</scope>
    <source>
        <strain evidence="2">NRRL 45417</strain>
    </source>
</reference>
<feature type="region of interest" description="Disordered" evidence="1">
    <location>
        <begin position="81"/>
        <end position="105"/>
    </location>
</feature>
<name>A0A8H4T2D8_9HYPO</name>
<evidence type="ECO:0000313" key="2">
    <source>
        <dbReference type="EMBL" id="KAF4950046.1"/>
    </source>
</evidence>
<reference evidence="2" key="1">
    <citation type="journal article" date="2020" name="BMC Genomics">
        <title>Correction to: Identification and distribution of gene clusters required for synthesis of sphingolipid metabolism inhibitors in diverse species of the filamentous fungus Fusarium.</title>
        <authorList>
            <person name="Kim H.S."/>
            <person name="Lohmar J.M."/>
            <person name="Busman M."/>
            <person name="Brown D.W."/>
            <person name="Naumann T.A."/>
            <person name="Divon H.H."/>
            <person name="Lysoe E."/>
            <person name="Uhlig S."/>
            <person name="Proctor R.H."/>
        </authorList>
    </citation>
    <scope>NUCLEOTIDE SEQUENCE</scope>
    <source>
        <strain evidence="2">NRRL 45417</strain>
    </source>
</reference>
<dbReference type="AlphaFoldDB" id="A0A8H4T2D8"/>
<sequence>MPAKAFNHILYARLCDHAHDMFSNVFRRGSKSVEVVRAILNLTYSKEPQDTKVWTSVGYAIPICMDLGWHTLAHCDSEATTAETEIQKRERRSIERTWTGGSSDP</sequence>
<keyword evidence="3" id="KW-1185">Reference proteome</keyword>
<dbReference type="CDD" id="cd12148">
    <property type="entry name" value="fungal_TF_MHR"/>
    <property type="match status" value="1"/>
</dbReference>
<protein>
    <submittedName>
        <fullName evidence="2">Uncharacterized protein</fullName>
    </submittedName>
</protein>
<dbReference type="EMBL" id="JABFAI010000222">
    <property type="protein sequence ID" value="KAF4950046.1"/>
    <property type="molecule type" value="Genomic_DNA"/>
</dbReference>
<evidence type="ECO:0000256" key="1">
    <source>
        <dbReference type="SAM" id="MobiDB-lite"/>
    </source>
</evidence>
<feature type="compositionally biased region" description="Basic and acidic residues" evidence="1">
    <location>
        <begin position="85"/>
        <end position="95"/>
    </location>
</feature>
<proteinExistence type="predicted"/>
<accession>A0A8H4T2D8</accession>